<evidence type="ECO:0000313" key="6">
    <source>
        <dbReference type="Proteomes" id="UP000268192"/>
    </source>
</evidence>
<dbReference type="GO" id="GO:0030246">
    <property type="term" value="F:carbohydrate binding"/>
    <property type="evidence" value="ECO:0007669"/>
    <property type="project" value="TreeGrafter"/>
</dbReference>
<keyword evidence="6" id="KW-1185">Reference proteome</keyword>
<name>A0A3Q8XSA3_9HYPH</name>
<dbReference type="GO" id="GO:0030288">
    <property type="term" value="C:outer membrane-bounded periplasmic space"/>
    <property type="evidence" value="ECO:0007669"/>
    <property type="project" value="TreeGrafter"/>
</dbReference>
<dbReference type="InterPro" id="IPR028082">
    <property type="entry name" value="Peripla_BP_I"/>
</dbReference>
<accession>A0A3Q8XSA3</accession>
<evidence type="ECO:0000256" key="3">
    <source>
        <dbReference type="SAM" id="SignalP"/>
    </source>
</evidence>
<evidence type="ECO:0000313" key="5">
    <source>
        <dbReference type="EMBL" id="AZN72953.1"/>
    </source>
</evidence>
<protein>
    <submittedName>
        <fullName evidence="5">Autoinducer 2 ABC transporter substrate-binding protein</fullName>
    </submittedName>
</protein>
<evidence type="ECO:0000256" key="1">
    <source>
        <dbReference type="ARBA" id="ARBA00004418"/>
    </source>
</evidence>
<dbReference type="InterPro" id="IPR025997">
    <property type="entry name" value="SBP_2_dom"/>
</dbReference>
<comment type="subcellular location">
    <subcellularLocation>
        <location evidence="1">Periplasm</location>
    </subcellularLocation>
</comment>
<dbReference type="InterPro" id="IPR050555">
    <property type="entry name" value="Bact_Solute-Bind_Prot2"/>
</dbReference>
<dbReference type="AlphaFoldDB" id="A0A3Q8XSA3"/>
<dbReference type="OrthoDB" id="9781890at2"/>
<evidence type="ECO:0000259" key="4">
    <source>
        <dbReference type="Pfam" id="PF13407"/>
    </source>
</evidence>
<reference evidence="5 6" key="1">
    <citation type="submission" date="2018-09" db="EMBL/GenBank/DDBJ databases">
        <title>Marinorhizobium profundi gen. nov., sp. nov., isolated from a deep-sea sediment sample from the New Britain Trench and proposal of Marinorhizobiaceae fam. nov. in the order Rhizobiales of the class Alphaproteobacteria.</title>
        <authorList>
            <person name="Cao J."/>
        </authorList>
    </citation>
    <scope>NUCLEOTIDE SEQUENCE [LARGE SCALE GENOMIC DNA]</scope>
    <source>
        <strain evidence="5 6">WS11</strain>
    </source>
</reference>
<dbReference type="PANTHER" id="PTHR30036">
    <property type="entry name" value="D-XYLOSE-BINDING PERIPLASMIC PROTEIN"/>
    <property type="match status" value="1"/>
</dbReference>
<dbReference type="Gene3D" id="3.40.50.2300">
    <property type="match status" value="2"/>
</dbReference>
<feature type="domain" description="Periplasmic binding protein" evidence="4">
    <location>
        <begin position="30"/>
        <end position="285"/>
    </location>
</feature>
<keyword evidence="3" id="KW-0732">Signal</keyword>
<evidence type="ECO:0000256" key="2">
    <source>
        <dbReference type="ARBA" id="ARBA00007639"/>
    </source>
</evidence>
<organism evidence="5 6">
    <name type="scientific">Georhizobium profundi</name>
    <dbReference type="NCBI Taxonomy" id="2341112"/>
    <lineage>
        <taxon>Bacteria</taxon>
        <taxon>Pseudomonadati</taxon>
        <taxon>Pseudomonadota</taxon>
        <taxon>Alphaproteobacteria</taxon>
        <taxon>Hyphomicrobiales</taxon>
        <taxon>Rhizobiaceae</taxon>
        <taxon>Georhizobium</taxon>
    </lineage>
</organism>
<proteinExistence type="inferred from homology"/>
<feature type="signal peptide" evidence="3">
    <location>
        <begin position="1"/>
        <end position="21"/>
    </location>
</feature>
<sequence>MKSILKSAALGLLATSAIVGAAFSQDTVRVAFVPQIQGIPYYVAMEEGANRAAEAFGVEYIQQGPTSTNAADQLRIFESFVSQGVDVVGVSPVDVETLKPAIASARAQGIHVITSDADAAGSEREFYVAQAMDQDLGYTILDEMVSRTGPDAKIAIISDAPTIASLNAWIAAIQERAETEYPDLEIVSVDHTDGTASRAFQFATDAMTRNPDLAGIIGIASTTCPGIGQAVEAAGRQGQIVTAGFCSPNTVKDYVLSDAMTYSVLWNPADLGYLTVWAGKQVADGVAFEAEPAVEGLEANVRWLEDEKILLLGDPMVFTKENIEQFDF</sequence>
<dbReference type="EMBL" id="CP032509">
    <property type="protein sequence ID" value="AZN72953.1"/>
    <property type="molecule type" value="Genomic_DNA"/>
</dbReference>
<feature type="chain" id="PRO_5018630650" evidence="3">
    <location>
        <begin position="22"/>
        <end position="328"/>
    </location>
</feature>
<dbReference type="RefSeq" id="WP_126011369.1">
    <property type="nucleotide sequence ID" value="NZ_CP032509.1"/>
</dbReference>
<comment type="similarity">
    <text evidence="2">Belongs to the bacterial solute-binding protein 2 family.</text>
</comment>
<gene>
    <name evidence="5" type="ORF">D5400_18185</name>
</gene>
<dbReference type="Pfam" id="PF13407">
    <property type="entry name" value="Peripla_BP_4"/>
    <property type="match status" value="1"/>
</dbReference>
<dbReference type="SUPFAM" id="SSF53822">
    <property type="entry name" value="Periplasmic binding protein-like I"/>
    <property type="match status" value="1"/>
</dbReference>
<dbReference type="CDD" id="cd06302">
    <property type="entry name" value="PBP1_LsrB_Quorum_Sensing-like"/>
    <property type="match status" value="1"/>
</dbReference>
<dbReference type="KEGG" id="abaw:D5400_18185"/>
<dbReference type="Proteomes" id="UP000268192">
    <property type="component" value="Chromosome"/>
</dbReference>
<dbReference type="PANTHER" id="PTHR30036:SF7">
    <property type="entry name" value="ABC TRANSPORTER PERIPLASMIC-BINDING PROTEIN YPHF"/>
    <property type="match status" value="1"/>
</dbReference>